<keyword evidence="3 7" id="KW-0812">Transmembrane</keyword>
<feature type="transmembrane region" description="Helical" evidence="7">
    <location>
        <begin position="60"/>
        <end position="79"/>
    </location>
</feature>
<dbReference type="GO" id="GO:0008508">
    <property type="term" value="F:bile acid:sodium symporter activity"/>
    <property type="evidence" value="ECO:0007669"/>
    <property type="project" value="TreeGrafter"/>
</dbReference>
<proteinExistence type="inferred from homology"/>
<gene>
    <name evidence="8" type="ORF">OSB1V03_LOCUS7710</name>
</gene>
<evidence type="ECO:0000256" key="2">
    <source>
        <dbReference type="ARBA" id="ARBA00006528"/>
    </source>
</evidence>
<protein>
    <submittedName>
        <fullName evidence="8">Uncharacterized protein</fullName>
    </submittedName>
</protein>
<keyword evidence="4" id="KW-0813">Transport</keyword>
<dbReference type="Proteomes" id="UP000759131">
    <property type="component" value="Unassembled WGS sequence"/>
</dbReference>
<dbReference type="EMBL" id="OC859171">
    <property type="protein sequence ID" value="CAD7627280.1"/>
    <property type="molecule type" value="Genomic_DNA"/>
</dbReference>
<evidence type="ECO:0000256" key="4">
    <source>
        <dbReference type="ARBA" id="ARBA00022847"/>
    </source>
</evidence>
<dbReference type="Pfam" id="PF01758">
    <property type="entry name" value="SBF"/>
    <property type="match status" value="1"/>
</dbReference>
<feature type="transmembrane region" description="Helical" evidence="7">
    <location>
        <begin position="123"/>
        <end position="142"/>
    </location>
</feature>
<dbReference type="InterPro" id="IPR004710">
    <property type="entry name" value="Bilac:Na_transpt"/>
</dbReference>
<evidence type="ECO:0000313" key="9">
    <source>
        <dbReference type="Proteomes" id="UP000759131"/>
    </source>
</evidence>
<evidence type="ECO:0000256" key="3">
    <source>
        <dbReference type="ARBA" id="ARBA00022692"/>
    </source>
</evidence>
<keyword evidence="9" id="KW-1185">Reference proteome</keyword>
<feature type="transmembrane region" description="Helical" evidence="7">
    <location>
        <begin position="154"/>
        <end position="173"/>
    </location>
</feature>
<evidence type="ECO:0000256" key="6">
    <source>
        <dbReference type="ARBA" id="ARBA00023136"/>
    </source>
</evidence>
<dbReference type="OrthoDB" id="203097at2759"/>
<evidence type="ECO:0000256" key="5">
    <source>
        <dbReference type="ARBA" id="ARBA00022989"/>
    </source>
</evidence>
<feature type="transmembrane region" description="Helical" evidence="7">
    <location>
        <begin position="91"/>
        <end position="111"/>
    </location>
</feature>
<keyword evidence="6 7" id="KW-0472">Membrane</keyword>
<name>A0A7R9Q0W2_9ACAR</name>
<dbReference type="AlphaFoldDB" id="A0A7R9Q0W2"/>
<keyword evidence="5 7" id="KW-1133">Transmembrane helix</keyword>
<dbReference type="InterPro" id="IPR038770">
    <property type="entry name" value="Na+/solute_symporter_sf"/>
</dbReference>
<sequence length="256" mass="28082">MATFSLTTSTMATSLVDNVTSFIRLANESMYVPDSGLDDGPSRMPAPYVSPPLMKKIHDILIVVLLVSVMFAMGCSITWEQVWGHIRRPVGVIIGMISQFFLLPFSAYCLIRLLSIDALRGTGMLILACSPGGVASNIFAYFCEGDLSLSVTMTSFSTIAALFMMPFNVWLYGRSLETDTLVIPYGKMFISLISLTTPVIIGMGVNWKYPKFAPVLAQVGSFAGFSIIIVCQTLEVFIFPNIFQDVPYSIYIAELA</sequence>
<dbReference type="Gene3D" id="1.20.1530.20">
    <property type="match status" value="1"/>
</dbReference>
<comment type="subcellular location">
    <subcellularLocation>
        <location evidence="1">Membrane</location>
        <topology evidence="1">Multi-pass membrane protein</topology>
    </subcellularLocation>
</comment>
<dbReference type="PANTHER" id="PTHR10361">
    <property type="entry name" value="SODIUM-BILE ACID COTRANSPORTER"/>
    <property type="match status" value="1"/>
</dbReference>
<comment type="similarity">
    <text evidence="2">Belongs to the bile acid:sodium symporter (BASS) (TC 2.A.28) family.</text>
</comment>
<feature type="non-terminal residue" evidence="8">
    <location>
        <position position="1"/>
    </location>
</feature>
<evidence type="ECO:0000256" key="7">
    <source>
        <dbReference type="SAM" id="Phobius"/>
    </source>
</evidence>
<dbReference type="PANTHER" id="PTHR10361:SF28">
    <property type="entry name" value="P3 PROTEIN-RELATED"/>
    <property type="match status" value="1"/>
</dbReference>
<reference evidence="8" key="1">
    <citation type="submission" date="2020-11" db="EMBL/GenBank/DDBJ databases">
        <authorList>
            <person name="Tran Van P."/>
        </authorList>
    </citation>
    <scope>NUCLEOTIDE SEQUENCE</scope>
</reference>
<dbReference type="InterPro" id="IPR002657">
    <property type="entry name" value="BilAc:Na_symport/Acr3"/>
</dbReference>
<feature type="transmembrane region" description="Helical" evidence="7">
    <location>
        <begin position="185"/>
        <end position="207"/>
    </location>
</feature>
<feature type="transmembrane region" description="Helical" evidence="7">
    <location>
        <begin position="219"/>
        <end position="239"/>
    </location>
</feature>
<accession>A0A7R9Q0W2</accession>
<keyword evidence="4" id="KW-0769">Symport</keyword>
<evidence type="ECO:0000256" key="1">
    <source>
        <dbReference type="ARBA" id="ARBA00004141"/>
    </source>
</evidence>
<organism evidence="8">
    <name type="scientific">Medioppia subpectinata</name>
    <dbReference type="NCBI Taxonomy" id="1979941"/>
    <lineage>
        <taxon>Eukaryota</taxon>
        <taxon>Metazoa</taxon>
        <taxon>Ecdysozoa</taxon>
        <taxon>Arthropoda</taxon>
        <taxon>Chelicerata</taxon>
        <taxon>Arachnida</taxon>
        <taxon>Acari</taxon>
        <taxon>Acariformes</taxon>
        <taxon>Sarcoptiformes</taxon>
        <taxon>Oribatida</taxon>
        <taxon>Brachypylina</taxon>
        <taxon>Oppioidea</taxon>
        <taxon>Oppiidae</taxon>
        <taxon>Medioppia</taxon>
    </lineage>
</organism>
<evidence type="ECO:0000313" key="8">
    <source>
        <dbReference type="EMBL" id="CAD7627280.1"/>
    </source>
</evidence>
<dbReference type="EMBL" id="CAJPIZ010004596">
    <property type="protein sequence ID" value="CAG2107710.1"/>
    <property type="molecule type" value="Genomic_DNA"/>
</dbReference>
<dbReference type="GO" id="GO:0016020">
    <property type="term" value="C:membrane"/>
    <property type="evidence" value="ECO:0007669"/>
    <property type="project" value="UniProtKB-SubCell"/>
</dbReference>